<dbReference type="PANTHER" id="PTHR34657">
    <property type="entry name" value="EMBRYO SAC DEVELOPMENT ARREST 6"/>
    <property type="match status" value="1"/>
</dbReference>
<organism evidence="1 2">
    <name type="scientific">Hibiscus syriacus</name>
    <name type="common">Rose of Sharon</name>
    <dbReference type="NCBI Taxonomy" id="106335"/>
    <lineage>
        <taxon>Eukaryota</taxon>
        <taxon>Viridiplantae</taxon>
        <taxon>Streptophyta</taxon>
        <taxon>Embryophyta</taxon>
        <taxon>Tracheophyta</taxon>
        <taxon>Spermatophyta</taxon>
        <taxon>Magnoliopsida</taxon>
        <taxon>eudicotyledons</taxon>
        <taxon>Gunneridae</taxon>
        <taxon>Pentapetalae</taxon>
        <taxon>rosids</taxon>
        <taxon>malvids</taxon>
        <taxon>Malvales</taxon>
        <taxon>Malvaceae</taxon>
        <taxon>Malvoideae</taxon>
        <taxon>Hibiscus</taxon>
    </lineage>
</organism>
<protein>
    <submittedName>
        <fullName evidence="1">Peroxisomal membrane protein 2, pxmp2</fullName>
    </submittedName>
</protein>
<evidence type="ECO:0000313" key="1">
    <source>
        <dbReference type="EMBL" id="KAE8704749.1"/>
    </source>
</evidence>
<reference evidence="1" key="1">
    <citation type="submission" date="2019-09" db="EMBL/GenBank/DDBJ databases">
        <title>Draft genome information of white flower Hibiscus syriacus.</title>
        <authorList>
            <person name="Kim Y.-M."/>
        </authorList>
    </citation>
    <scope>NUCLEOTIDE SEQUENCE [LARGE SCALE GENOMIC DNA]</scope>
    <source>
        <strain evidence="1">YM2019G1</strain>
    </source>
</reference>
<dbReference type="AlphaFoldDB" id="A0A6A3APC2"/>
<dbReference type="PANTHER" id="PTHR34657:SF4">
    <property type="entry name" value="EMBRYO SAC DEVELOPMENT ARREST 6"/>
    <property type="match status" value="1"/>
</dbReference>
<sequence>MSYHPHRGLTTGISRKRKEIEPFCSLKPSIPVQSSVHTGPNPQSSPNCSNRLLAGYMAHEYLTRGTLLGQKFDPARSEAVPVSIGSLSGSIKSVTQETEPKNLKKETQSYDDVAIILKDDGTHIPGIVNPTQLSRWVKM</sequence>
<evidence type="ECO:0000313" key="2">
    <source>
        <dbReference type="Proteomes" id="UP000436088"/>
    </source>
</evidence>
<dbReference type="OrthoDB" id="687843at2759"/>
<dbReference type="EMBL" id="VEPZ02000988">
    <property type="protein sequence ID" value="KAE8704749.1"/>
    <property type="molecule type" value="Genomic_DNA"/>
</dbReference>
<gene>
    <name evidence="1" type="ORF">F3Y22_tig00110443pilonHSYRG00043</name>
</gene>
<comment type="caution">
    <text evidence="1">The sequence shown here is derived from an EMBL/GenBank/DDBJ whole genome shotgun (WGS) entry which is preliminary data.</text>
</comment>
<accession>A0A6A3APC2</accession>
<dbReference type="Proteomes" id="UP000436088">
    <property type="component" value="Unassembled WGS sequence"/>
</dbReference>
<keyword evidence="2" id="KW-1185">Reference proteome</keyword>
<name>A0A6A3APC2_HIBSY</name>
<proteinExistence type="predicted"/>